<organism evidence="1 2">
    <name type="scientific">Variovorax paradoxus</name>
    <dbReference type="NCBI Taxonomy" id="34073"/>
    <lineage>
        <taxon>Bacteria</taxon>
        <taxon>Pseudomonadati</taxon>
        <taxon>Pseudomonadota</taxon>
        <taxon>Betaproteobacteria</taxon>
        <taxon>Burkholderiales</taxon>
        <taxon>Comamonadaceae</taxon>
        <taxon>Variovorax</taxon>
    </lineage>
</organism>
<dbReference type="EMBL" id="LVHG01000056">
    <property type="protein sequence ID" value="OAK61403.1"/>
    <property type="molecule type" value="Genomic_DNA"/>
</dbReference>
<evidence type="ECO:0008006" key="3">
    <source>
        <dbReference type="Google" id="ProtNLM"/>
    </source>
</evidence>
<dbReference type="PANTHER" id="PTHR47151">
    <property type="entry name" value="LEU/ILE/VAL-BINDING ABC TRANSPORTER SUBUNIT"/>
    <property type="match status" value="1"/>
</dbReference>
<name>A0AA91DL37_VARPD</name>
<dbReference type="AlphaFoldDB" id="A0AA91DL37"/>
<accession>A0AA91DL37</accession>
<dbReference type="Proteomes" id="UP000077852">
    <property type="component" value="Unassembled WGS sequence"/>
</dbReference>
<protein>
    <recommendedName>
        <fullName evidence="3">Periplasmic binding protein domain-containing protein</fullName>
    </recommendedName>
</protein>
<proteinExistence type="predicted"/>
<sequence>MSHIKREFGTDRSTDFSAILTTLRGLKPDVIVYASADAQAALVNRQMKQLGLTASFIAGDGVCTSEWSKLAASTNEGAYCSQAGAPREAMVALRTSTSDIRRASAPT</sequence>
<dbReference type="RefSeq" id="WP_155742565.1">
    <property type="nucleotide sequence ID" value="NZ_LVHG01000056.1"/>
</dbReference>
<dbReference type="Gene3D" id="3.40.50.2300">
    <property type="match status" value="1"/>
</dbReference>
<comment type="caution">
    <text evidence="1">The sequence shown here is derived from an EMBL/GenBank/DDBJ whole genome shotgun (WGS) entry which is preliminary data.</text>
</comment>
<evidence type="ECO:0000313" key="2">
    <source>
        <dbReference type="Proteomes" id="UP000077852"/>
    </source>
</evidence>
<gene>
    <name evidence="1" type="ORF">A3K87_20960</name>
</gene>
<dbReference type="InterPro" id="IPR028082">
    <property type="entry name" value="Peripla_BP_I"/>
</dbReference>
<reference evidence="1 2" key="1">
    <citation type="submission" date="2016-03" db="EMBL/GenBank/DDBJ databases">
        <title>Genome sequence of Variovorax paradoxus KB5.</title>
        <authorList>
            <person name="Jeong H."/>
            <person name="Hong C.E."/>
            <person name="Jo S.H."/>
            <person name="Park J.M."/>
        </authorList>
    </citation>
    <scope>NUCLEOTIDE SEQUENCE [LARGE SCALE GENOMIC DNA]</scope>
    <source>
        <strain evidence="1 2">KB5</strain>
    </source>
</reference>
<dbReference type="SUPFAM" id="SSF53822">
    <property type="entry name" value="Periplasmic binding protein-like I"/>
    <property type="match status" value="1"/>
</dbReference>
<dbReference type="PANTHER" id="PTHR47151:SF2">
    <property type="entry name" value="AMINO ACID BINDING PROTEIN"/>
    <property type="match status" value="1"/>
</dbReference>
<evidence type="ECO:0000313" key="1">
    <source>
        <dbReference type="EMBL" id="OAK61403.1"/>
    </source>
</evidence>